<accession>A0A0G0VCS2</accession>
<dbReference type="EMBL" id="LBZK01000035">
    <property type="protein sequence ID" value="KKR69865.1"/>
    <property type="molecule type" value="Genomic_DNA"/>
</dbReference>
<feature type="transmembrane region" description="Helical" evidence="1">
    <location>
        <begin position="106"/>
        <end position="125"/>
    </location>
</feature>
<keyword evidence="1" id="KW-1133">Transmembrane helix</keyword>
<proteinExistence type="predicted"/>
<keyword evidence="1" id="KW-0812">Transmembrane</keyword>
<evidence type="ECO:0000313" key="3">
    <source>
        <dbReference type="Proteomes" id="UP000034562"/>
    </source>
</evidence>
<protein>
    <submittedName>
        <fullName evidence="2">Uncharacterized protein</fullName>
    </submittedName>
</protein>
<keyword evidence="1" id="KW-0472">Membrane</keyword>
<gene>
    <name evidence="2" type="ORF">UU12_C0035G0003</name>
</gene>
<reference evidence="2 3" key="1">
    <citation type="journal article" date="2015" name="Nature">
        <title>rRNA introns, odd ribosomes, and small enigmatic genomes across a large radiation of phyla.</title>
        <authorList>
            <person name="Brown C.T."/>
            <person name="Hug L.A."/>
            <person name="Thomas B.C."/>
            <person name="Sharon I."/>
            <person name="Castelle C.J."/>
            <person name="Singh A."/>
            <person name="Wilkins M.J."/>
            <person name="Williams K.H."/>
            <person name="Banfield J.F."/>
        </authorList>
    </citation>
    <scope>NUCLEOTIDE SEQUENCE [LARGE SCALE GENOMIC DNA]</scope>
</reference>
<sequence>MQDAKKEAEMFQNVVDLLILAAISATIYFPFHDKVNSGERPWKQWDAMVGWGMLIVLGFCLGMLIFIYKNLPFFVQSVALSFCAGISMSVWSTPTEGRTLFLPYRLARWLCVLGIIWTIGGILYLY</sequence>
<evidence type="ECO:0000313" key="2">
    <source>
        <dbReference type="EMBL" id="KKR69865.1"/>
    </source>
</evidence>
<evidence type="ECO:0000256" key="1">
    <source>
        <dbReference type="SAM" id="Phobius"/>
    </source>
</evidence>
<dbReference type="Proteomes" id="UP000034562">
    <property type="component" value="Unassembled WGS sequence"/>
</dbReference>
<feature type="transmembrane region" description="Helical" evidence="1">
    <location>
        <begin position="12"/>
        <end position="31"/>
    </location>
</feature>
<dbReference type="STRING" id="1618563.UU12_C0035G0003"/>
<name>A0A0G0VCS2_9BACT</name>
<feature type="transmembrane region" description="Helical" evidence="1">
    <location>
        <begin position="73"/>
        <end position="94"/>
    </location>
</feature>
<organism evidence="2 3">
    <name type="scientific">Candidatus Woesebacteria bacterium GW2011_GWA2_40_7b</name>
    <dbReference type="NCBI Taxonomy" id="1618563"/>
    <lineage>
        <taxon>Bacteria</taxon>
        <taxon>Candidatus Woeseibacteriota</taxon>
    </lineage>
</organism>
<comment type="caution">
    <text evidence="2">The sequence shown here is derived from an EMBL/GenBank/DDBJ whole genome shotgun (WGS) entry which is preliminary data.</text>
</comment>
<feature type="transmembrane region" description="Helical" evidence="1">
    <location>
        <begin position="51"/>
        <end position="68"/>
    </location>
</feature>
<dbReference type="AlphaFoldDB" id="A0A0G0VCS2"/>